<proteinExistence type="predicted"/>
<accession>A0A8H4ICZ7</accession>
<dbReference type="Proteomes" id="UP000813423">
    <property type="component" value="Unassembled WGS sequence"/>
</dbReference>
<dbReference type="EMBL" id="JAIBSC010000090">
    <property type="protein sequence ID" value="KAH1898957.1"/>
    <property type="molecule type" value="Genomic_DNA"/>
</dbReference>
<organism evidence="1 2">
    <name type="scientific">Aspergillus fumigatus</name>
    <name type="common">Neosartorya fumigata</name>
    <dbReference type="NCBI Taxonomy" id="746128"/>
    <lineage>
        <taxon>Eukaryota</taxon>
        <taxon>Fungi</taxon>
        <taxon>Dikarya</taxon>
        <taxon>Ascomycota</taxon>
        <taxon>Pezizomycotina</taxon>
        <taxon>Eurotiomycetes</taxon>
        <taxon>Eurotiomycetidae</taxon>
        <taxon>Eurotiales</taxon>
        <taxon>Aspergillaceae</taxon>
        <taxon>Aspergillus</taxon>
        <taxon>Aspergillus subgen. Fumigati</taxon>
    </lineage>
</organism>
<name>A0A8H4ICZ7_ASPFM</name>
<gene>
    <name evidence="1" type="ORF">KXV57_009420</name>
</gene>
<sequence>METRVVMDEGRYAAEPIDLINGIRQLYSLALEAEERCPRQTEETEEMRHAAMKLIQQKAQHIVDLTNRLNDLQYHPDILDDDEATQAIVSLNHKLDVWVKGTFRNPELLENLPRLKLVHVPYSPLPLETTDSSQRPQQKWAFIRTFVTSYLFYYLFDPYMVGLKSGHCG</sequence>
<comment type="caution">
    <text evidence="1">The sequence shown here is derived from an EMBL/GenBank/DDBJ whole genome shotgun (WGS) entry which is preliminary data.</text>
</comment>
<evidence type="ECO:0000313" key="2">
    <source>
        <dbReference type="Proteomes" id="UP000813423"/>
    </source>
</evidence>
<protein>
    <submittedName>
        <fullName evidence="1">Uncharacterized protein</fullName>
    </submittedName>
</protein>
<dbReference type="AlphaFoldDB" id="A0A8H4ICZ7"/>
<evidence type="ECO:0000313" key="1">
    <source>
        <dbReference type="EMBL" id="KAH1898957.1"/>
    </source>
</evidence>
<reference evidence="1" key="1">
    <citation type="submission" date="2021-08" db="EMBL/GenBank/DDBJ databases">
        <title>Global Aspergillus fumigatus from environmental and clinical sources.</title>
        <authorList>
            <person name="Barber A."/>
            <person name="Sae-Ong T."/>
        </authorList>
    </citation>
    <scope>NUCLEOTIDE SEQUENCE</scope>
    <source>
        <strain evidence="1">NRZ-2016-071</strain>
    </source>
</reference>